<keyword evidence="5" id="KW-0256">Endoplasmic reticulum</keyword>
<keyword evidence="2 12" id="KW-0812">Transmembrane</keyword>
<dbReference type="PROSITE" id="PS51715">
    <property type="entry name" value="G_GB1_RHD3"/>
    <property type="match status" value="1"/>
</dbReference>
<feature type="transmembrane region" description="Helical" evidence="12">
    <location>
        <begin position="476"/>
        <end position="493"/>
    </location>
</feature>
<evidence type="ECO:0000256" key="12">
    <source>
        <dbReference type="SAM" id="Phobius"/>
    </source>
</evidence>
<dbReference type="InterPro" id="IPR027417">
    <property type="entry name" value="P-loop_NTPase"/>
</dbReference>
<keyword evidence="6" id="KW-0460">Magnesium</keyword>
<keyword evidence="4" id="KW-0378">Hydrolase</keyword>
<evidence type="ECO:0000256" key="7">
    <source>
        <dbReference type="ARBA" id="ARBA00022989"/>
    </source>
</evidence>
<keyword evidence="8" id="KW-0342">GTP-binding</keyword>
<keyword evidence="9 12" id="KW-0472">Membrane</keyword>
<evidence type="ECO:0000256" key="2">
    <source>
        <dbReference type="ARBA" id="ARBA00022692"/>
    </source>
</evidence>
<reference evidence="14" key="2">
    <citation type="journal article" date="2023" name="Science">
        <title>Genomic signatures of disease resistance in endangered staghorn corals.</title>
        <authorList>
            <person name="Vollmer S.V."/>
            <person name="Selwyn J.D."/>
            <person name="Despard B.A."/>
            <person name="Roesel C.L."/>
        </authorList>
    </citation>
    <scope>NUCLEOTIDE SEQUENCE</scope>
    <source>
        <strain evidence="14">K2</strain>
    </source>
</reference>
<sequence>MEVDQPDGIRGTMAKSQEPDLDAKLLGARPISVVVATQNHTFELDEKALEEILLDESVRDKKVAVVSVAGAFRKGKSFLLDFFLRYLDREGTFADWVGGETEALEGFSWRGGSERDTTGILLWSKPYIKTLPNGEEIAVLLMDTQGAFDSSSTVKDCATIFALSTMTSSTQIYNLTQNIQEDDLQHLQLFTEYGKLAMEESNIKPFQRLVFLVRDWSFPYEAPYGAEGGSNVLEKRLRMTEMQHSELMQVRKHIKSCFNDIGCFLMPHPGLKVATNPSFDGSLRDIDDEFKTQLRELIPSVLSADNLVVKSINGGEVTCRGLLEYFKAYMKIFQGEELPQPKSMLLATAEANNLAALATSKDAYTKRMEKLCGGDTPYLAPHELEKKHTEAKEASLAIFHGTRKMGGSEFSKEYLDRLEKEVNEAFVNFEKLNDGKNIFNAARTPAVFFTVVVLGYFFASVFASVGLLSFVRMCNLVIWAGLLAIVVWAYIRFSGEFRDFGAKLDHAAELIWDEVFLPAYNAAFKRGVEAVIASRSQSQSAQKRD</sequence>
<accession>A0AAD9QH63</accession>
<evidence type="ECO:0000256" key="4">
    <source>
        <dbReference type="ARBA" id="ARBA00022801"/>
    </source>
</evidence>
<evidence type="ECO:0000313" key="14">
    <source>
        <dbReference type="EMBL" id="KAK2561147.1"/>
    </source>
</evidence>
<dbReference type="EMBL" id="JARQWQ010000034">
    <property type="protein sequence ID" value="KAK2561147.1"/>
    <property type="molecule type" value="Genomic_DNA"/>
</dbReference>
<feature type="domain" description="GB1/RHD3-type G" evidence="13">
    <location>
        <begin position="60"/>
        <end position="306"/>
    </location>
</feature>
<evidence type="ECO:0000259" key="13">
    <source>
        <dbReference type="PROSITE" id="PS51715"/>
    </source>
</evidence>
<dbReference type="Pfam" id="PF02263">
    <property type="entry name" value="GBP"/>
    <property type="match status" value="1"/>
</dbReference>
<feature type="transmembrane region" description="Helical" evidence="12">
    <location>
        <begin position="446"/>
        <end position="470"/>
    </location>
</feature>
<name>A0AAD9QH63_ACRCE</name>
<comment type="caution">
    <text evidence="14">The sequence shown here is derived from an EMBL/GenBank/DDBJ whole genome shotgun (WGS) entry which is preliminary data.</text>
</comment>
<gene>
    <name evidence="14" type="ORF">P5673_016291</name>
</gene>
<protein>
    <submittedName>
        <fullName evidence="14">Atlastin-1</fullName>
    </submittedName>
</protein>
<evidence type="ECO:0000256" key="9">
    <source>
        <dbReference type="ARBA" id="ARBA00023136"/>
    </source>
</evidence>
<dbReference type="InterPro" id="IPR015894">
    <property type="entry name" value="Guanylate-bd_N"/>
</dbReference>
<keyword evidence="3" id="KW-0547">Nucleotide-binding</keyword>
<evidence type="ECO:0000313" key="15">
    <source>
        <dbReference type="Proteomes" id="UP001249851"/>
    </source>
</evidence>
<dbReference type="GO" id="GO:0005525">
    <property type="term" value="F:GTP binding"/>
    <property type="evidence" value="ECO:0007669"/>
    <property type="project" value="UniProtKB-KW"/>
</dbReference>
<dbReference type="SUPFAM" id="SSF48340">
    <property type="entry name" value="Interferon-induced guanylate-binding protein 1 (GBP1), C-terminal domain"/>
    <property type="match status" value="1"/>
</dbReference>
<comment type="catalytic activity">
    <reaction evidence="10">
        <text>GTP + H2O = GDP + phosphate + H(+)</text>
        <dbReference type="Rhea" id="RHEA:19669"/>
        <dbReference type="ChEBI" id="CHEBI:15377"/>
        <dbReference type="ChEBI" id="CHEBI:15378"/>
        <dbReference type="ChEBI" id="CHEBI:37565"/>
        <dbReference type="ChEBI" id="CHEBI:43474"/>
        <dbReference type="ChEBI" id="CHEBI:58189"/>
    </reaction>
    <physiologicalReaction direction="left-to-right" evidence="10">
        <dbReference type="Rhea" id="RHEA:19670"/>
    </physiologicalReaction>
</comment>
<dbReference type="FunFam" id="3.40.50.300:FF:004169">
    <property type="entry name" value="Atlastin 3"/>
    <property type="match status" value="1"/>
</dbReference>
<keyword evidence="7 12" id="KW-1133">Transmembrane helix</keyword>
<dbReference type="CDD" id="cd01851">
    <property type="entry name" value="GBP"/>
    <property type="match status" value="1"/>
</dbReference>
<dbReference type="Gene3D" id="1.20.58.420">
    <property type="entry name" value="AHSP"/>
    <property type="match status" value="1"/>
</dbReference>
<dbReference type="InterPro" id="IPR030386">
    <property type="entry name" value="G_GB1_RHD3_dom"/>
</dbReference>
<reference evidence="14" key="1">
    <citation type="journal article" date="2023" name="G3 (Bethesda)">
        <title>Whole genome assembly and annotation of the endangered Caribbean coral Acropora cervicornis.</title>
        <authorList>
            <person name="Selwyn J.D."/>
            <person name="Vollmer S.V."/>
        </authorList>
    </citation>
    <scope>NUCLEOTIDE SEQUENCE</scope>
    <source>
        <strain evidence="14">K2</strain>
    </source>
</reference>
<proteinExistence type="inferred from homology"/>
<dbReference type="SUPFAM" id="SSF52540">
    <property type="entry name" value="P-loop containing nucleoside triphosphate hydrolases"/>
    <property type="match status" value="1"/>
</dbReference>
<evidence type="ECO:0000256" key="10">
    <source>
        <dbReference type="ARBA" id="ARBA00049117"/>
    </source>
</evidence>
<comment type="similarity">
    <text evidence="11">Belongs to the TRAFAC class dynamin-like GTPase superfamily. GB1/RHD3 GTPase family.</text>
</comment>
<dbReference type="FunFam" id="1.20.58.420:FF:000001">
    <property type="entry name" value="Atlastin-1 isoform 1"/>
    <property type="match status" value="1"/>
</dbReference>
<comment type="subcellular location">
    <subcellularLocation>
        <location evidence="1">Endoplasmic reticulum membrane</location>
        <topology evidence="1">Multi-pass membrane protein</topology>
    </subcellularLocation>
</comment>
<evidence type="ECO:0000256" key="5">
    <source>
        <dbReference type="ARBA" id="ARBA00022824"/>
    </source>
</evidence>
<dbReference type="InterPro" id="IPR036543">
    <property type="entry name" value="Guanylate-bd_C_sf"/>
</dbReference>
<dbReference type="GO" id="GO:0003924">
    <property type="term" value="F:GTPase activity"/>
    <property type="evidence" value="ECO:0007669"/>
    <property type="project" value="InterPro"/>
</dbReference>
<keyword evidence="15" id="KW-1185">Reference proteome</keyword>
<dbReference type="AlphaFoldDB" id="A0AAD9QH63"/>
<organism evidence="14 15">
    <name type="scientific">Acropora cervicornis</name>
    <name type="common">Staghorn coral</name>
    <dbReference type="NCBI Taxonomy" id="6130"/>
    <lineage>
        <taxon>Eukaryota</taxon>
        <taxon>Metazoa</taxon>
        <taxon>Cnidaria</taxon>
        <taxon>Anthozoa</taxon>
        <taxon>Hexacorallia</taxon>
        <taxon>Scleractinia</taxon>
        <taxon>Astrocoeniina</taxon>
        <taxon>Acroporidae</taxon>
        <taxon>Acropora</taxon>
    </lineage>
</organism>
<evidence type="ECO:0000256" key="3">
    <source>
        <dbReference type="ARBA" id="ARBA00022741"/>
    </source>
</evidence>
<dbReference type="Proteomes" id="UP001249851">
    <property type="component" value="Unassembled WGS sequence"/>
</dbReference>
<dbReference type="GO" id="GO:0005789">
    <property type="term" value="C:endoplasmic reticulum membrane"/>
    <property type="evidence" value="ECO:0007669"/>
    <property type="project" value="UniProtKB-SubCell"/>
</dbReference>
<evidence type="ECO:0000256" key="6">
    <source>
        <dbReference type="ARBA" id="ARBA00022842"/>
    </source>
</evidence>
<evidence type="ECO:0000256" key="1">
    <source>
        <dbReference type="ARBA" id="ARBA00004477"/>
    </source>
</evidence>
<dbReference type="PANTHER" id="PTHR10751">
    <property type="entry name" value="GUANYLATE BINDING PROTEIN"/>
    <property type="match status" value="1"/>
</dbReference>
<evidence type="ECO:0000256" key="8">
    <source>
        <dbReference type="ARBA" id="ARBA00023134"/>
    </source>
</evidence>
<dbReference type="Gene3D" id="3.40.50.300">
    <property type="entry name" value="P-loop containing nucleotide triphosphate hydrolases"/>
    <property type="match status" value="1"/>
</dbReference>
<dbReference type="FunFam" id="3.40.50.300:FF:003207">
    <property type="entry name" value="ATLastiN (Endoplasmic reticulum GTPase) related"/>
    <property type="match status" value="1"/>
</dbReference>
<evidence type="ECO:0000256" key="11">
    <source>
        <dbReference type="PROSITE-ProRule" id="PRU01052"/>
    </source>
</evidence>